<dbReference type="RefSeq" id="WP_183394586.1">
    <property type="nucleotide sequence ID" value="NZ_JACIDR010000002.1"/>
</dbReference>
<reference evidence="2 3" key="1">
    <citation type="submission" date="2020-08" db="EMBL/GenBank/DDBJ databases">
        <title>Genomic Encyclopedia of Type Strains, Phase IV (KMG-IV): sequencing the most valuable type-strain genomes for metagenomic binning, comparative biology and taxonomic classification.</title>
        <authorList>
            <person name="Goeker M."/>
        </authorList>
    </citation>
    <scope>NUCLEOTIDE SEQUENCE [LARGE SCALE GENOMIC DNA]</scope>
    <source>
        <strain evidence="2 3">DSM 25481</strain>
    </source>
</reference>
<evidence type="ECO:0000313" key="2">
    <source>
        <dbReference type="EMBL" id="MBB3972699.1"/>
    </source>
</evidence>
<comment type="caution">
    <text evidence="2">The sequence shown here is derived from an EMBL/GenBank/DDBJ whole genome shotgun (WGS) entry which is preliminary data.</text>
</comment>
<dbReference type="Proteomes" id="UP000528964">
    <property type="component" value="Unassembled WGS sequence"/>
</dbReference>
<gene>
    <name evidence="2" type="ORF">GGR24_001356</name>
</gene>
<dbReference type="EMBL" id="JACIDR010000002">
    <property type="protein sequence ID" value="MBB3972699.1"/>
    <property type="molecule type" value="Genomic_DNA"/>
</dbReference>
<proteinExistence type="predicted"/>
<organism evidence="2 3">
    <name type="scientific">Hansschlegelia beijingensis</name>
    <dbReference type="NCBI Taxonomy" id="1133344"/>
    <lineage>
        <taxon>Bacteria</taxon>
        <taxon>Pseudomonadati</taxon>
        <taxon>Pseudomonadota</taxon>
        <taxon>Alphaproteobacteria</taxon>
        <taxon>Hyphomicrobiales</taxon>
        <taxon>Methylopilaceae</taxon>
        <taxon>Hansschlegelia</taxon>
    </lineage>
</organism>
<evidence type="ECO:0000256" key="1">
    <source>
        <dbReference type="SAM" id="Phobius"/>
    </source>
</evidence>
<accession>A0A7W6CYP8</accession>
<dbReference type="AlphaFoldDB" id="A0A7W6CYP8"/>
<name>A0A7W6CYP8_9HYPH</name>
<evidence type="ECO:0000313" key="3">
    <source>
        <dbReference type="Proteomes" id="UP000528964"/>
    </source>
</evidence>
<keyword evidence="1" id="KW-0812">Transmembrane</keyword>
<sequence length="66" mass="6943">MLLDPDDLRDPVGRVCEAVAALVGIFLIAIGLDLAVQLAEIWLSWAAGEDHPGGLYRARGAAAELS</sequence>
<protein>
    <submittedName>
        <fullName evidence="2">Uncharacterized protein</fullName>
    </submittedName>
</protein>
<keyword evidence="1" id="KW-1133">Transmembrane helix</keyword>
<feature type="transmembrane region" description="Helical" evidence="1">
    <location>
        <begin position="12"/>
        <end position="36"/>
    </location>
</feature>
<keyword evidence="3" id="KW-1185">Reference proteome</keyword>
<keyword evidence="1" id="KW-0472">Membrane</keyword>